<dbReference type="AlphaFoldDB" id="A0A0J9SI28"/>
<protein>
    <recommendedName>
        <fullName evidence="3">DUF4201 domain-containing protein</fullName>
    </recommendedName>
</protein>
<dbReference type="Proteomes" id="UP000053562">
    <property type="component" value="Unassembled WGS sequence"/>
</dbReference>
<dbReference type="EMBL" id="KQ234166">
    <property type="protein sequence ID" value="KMZ82665.1"/>
    <property type="molecule type" value="Genomic_DNA"/>
</dbReference>
<gene>
    <name evidence="1" type="ORF">PVIIG_02451</name>
</gene>
<evidence type="ECO:0000313" key="1">
    <source>
        <dbReference type="EMBL" id="KMZ82665.1"/>
    </source>
</evidence>
<accession>A0A0J9SI28</accession>
<name>A0A0J9SI28_PLAVI</name>
<evidence type="ECO:0008006" key="3">
    <source>
        <dbReference type="Google" id="ProtNLM"/>
    </source>
</evidence>
<organism evidence="1 2">
    <name type="scientific">Plasmodium vivax India VII</name>
    <dbReference type="NCBI Taxonomy" id="1077284"/>
    <lineage>
        <taxon>Eukaryota</taxon>
        <taxon>Sar</taxon>
        <taxon>Alveolata</taxon>
        <taxon>Apicomplexa</taxon>
        <taxon>Aconoidasida</taxon>
        <taxon>Haemosporida</taxon>
        <taxon>Plasmodiidae</taxon>
        <taxon>Plasmodium</taxon>
        <taxon>Plasmodium (Plasmodium)</taxon>
    </lineage>
</organism>
<sequence>MARRNVSENEIMSKIDALTLKEAKGAPSVSVRNYTKFIAHKLRKNREGIISCKEQIRNLESLTRRMHSELSDGNKELKKLKKSIVQSDVLNAQLELNIISQMKRNNAHKSRISLLKKKKKDINKAKGIINSDIDYMQTRIPMIRHNVQESEEKYYKLIGAKDKLHSEMLKFKRDRRDLEHHLTHTKRSHDLLKSQMQNFVVGLGP</sequence>
<evidence type="ECO:0000313" key="2">
    <source>
        <dbReference type="Proteomes" id="UP000053562"/>
    </source>
</evidence>
<proteinExistence type="predicted"/>
<dbReference type="OrthoDB" id="371749at2759"/>
<reference evidence="1 2" key="1">
    <citation type="submission" date="2011-08" db="EMBL/GenBank/DDBJ databases">
        <title>The Genome Sequence of Plasmodium vivax India VII.</title>
        <authorList>
            <consortium name="The Broad Institute Genome Sequencing Platform"/>
            <consortium name="The Broad Institute Genome Sequencing Center for Infectious Disease"/>
            <person name="Neafsey D."/>
            <person name="Carlton J."/>
            <person name="Barnwell J."/>
            <person name="Collins W."/>
            <person name="Escalante A."/>
            <person name="Mullikin J."/>
            <person name="Saul A."/>
            <person name="Guigo R."/>
            <person name="Camara F."/>
            <person name="Young S.K."/>
            <person name="Zeng Q."/>
            <person name="Gargeya S."/>
            <person name="Fitzgerald M."/>
            <person name="Haas B."/>
            <person name="Abouelleil A."/>
            <person name="Alvarado L."/>
            <person name="Arachchi H.M."/>
            <person name="Berlin A."/>
            <person name="Brown A."/>
            <person name="Chapman S.B."/>
            <person name="Chen Z."/>
            <person name="Dunbar C."/>
            <person name="Freedman E."/>
            <person name="Gearin G."/>
            <person name="Gellesch M."/>
            <person name="Goldberg J."/>
            <person name="Griggs A."/>
            <person name="Gujja S."/>
            <person name="Heiman D."/>
            <person name="Howarth C."/>
            <person name="Larson L."/>
            <person name="Lui A."/>
            <person name="MacDonald P.J.P."/>
            <person name="Montmayeur A."/>
            <person name="Murphy C."/>
            <person name="Neiman D."/>
            <person name="Pearson M."/>
            <person name="Priest M."/>
            <person name="Roberts A."/>
            <person name="Saif S."/>
            <person name="Shea T."/>
            <person name="Shenoy N."/>
            <person name="Sisk P."/>
            <person name="Stolte C."/>
            <person name="Sykes S."/>
            <person name="Wortman J."/>
            <person name="Nusbaum C."/>
            <person name="Birren B."/>
        </authorList>
    </citation>
    <scope>NUCLEOTIDE SEQUENCE [LARGE SCALE GENOMIC DNA]</scope>
    <source>
        <strain evidence="1 2">India VII</strain>
    </source>
</reference>